<name>A0AAU2HFX4_9ACTN</name>
<reference evidence="2" key="1">
    <citation type="submission" date="2022-10" db="EMBL/GenBank/DDBJ databases">
        <title>The complete genomes of actinobacterial strains from the NBC collection.</title>
        <authorList>
            <person name="Joergensen T.S."/>
            <person name="Alvarez Arevalo M."/>
            <person name="Sterndorff E.B."/>
            <person name="Faurdal D."/>
            <person name="Vuksanovic O."/>
            <person name="Mourched A.-S."/>
            <person name="Charusanti P."/>
            <person name="Shaw S."/>
            <person name="Blin K."/>
            <person name="Weber T."/>
        </authorList>
    </citation>
    <scope>NUCLEOTIDE SEQUENCE</scope>
    <source>
        <strain evidence="2">NBC_00060</strain>
        <plasmid evidence="2">unnamed1</plasmid>
    </source>
</reference>
<dbReference type="GO" id="GO:0003700">
    <property type="term" value="F:DNA-binding transcription factor activity"/>
    <property type="evidence" value="ECO:0007669"/>
    <property type="project" value="InterPro"/>
</dbReference>
<dbReference type="Gene3D" id="1.10.1740.10">
    <property type="match status" value="1"/>
</dbReference>
<keyword evidence="1" id="KW-0472">Membrane</keyword>
<organism evidence="2">
    <name type="scientific">Streptomyces sp. NBC_00060</name>
    <dbReference type="NCBI Taxonomy" id="2975636"/>
    <lineage>
        <taxon>Bacteria</taxon>
        <taxon>Bacillati</taxon>
        <taxon>Actinomycetota</taxon>
        <taxon>Actinomycetes</taxon>
        <taxon>Kitasatosporales</taxon>
        <taxon>Streptomycetaceae</taxon>
        <taxon>Streptomyces</taxon>
    </lineage>
</organism>
<dbReference type="AlphaFoldDB" id="A0AAU2HFX4"/>
<dbReference type="InterPro" id="IPR013325">
    <property type="entry name" value="RNA_pol_sigma_r2"/>
</dbReference>
<dbReference type="SUPFAM" id="SSF88946">
    <property type="entry name" value="Sigma2 domain of RNA polymerase sigma factors"/>
    <property type="match status" value="1"/>
</dbReference>
<keyword evidence="1" id="KW-0812">Transmembrane</keyword>
<evidence type="ECO:0000256" key="1">
    <source>
        <dbReference type="SAM" id="Phobius"/>
    </source>
</evidence>
<keyword evidence="1" id="KW-1133">Transmembrane helix</keyword>
<sequence length="346" mass="38508">MVSTLNEKSTAASARAPDDILMSRVRAGHPAEFRPLYHRHYPAVFAYALTCARTSLDAYELTLQAFTETLQRLIGKERPKDHLAGSLRLQLMDSVRTLAVRRCAQDGEGFSPRFREWVAAGAPWPLQEREQFTLAWEKSSRDARCLLWHTVLDRDEPLLASRITGIDQRAIEDTRAGTLSSLRYGRMALYLGRLDVLPECRDAIQALAVQPNSPTPLHHAYACESCYEVYQDVAHLDARLTSHLPGRLLGWWPTLEYPTLKASVMSPSSDPPFLERAIQQARTAHDQGPKAAGPLVALRKRLGLVIAGFAVGVILGALVTSVWADGHRESGTATTSDLIDRQRQHN</sequence>
<dbReference type="RefSeq" id="WP_331723632.1">
    <property type="nucleotide sequence ID" value="NZ_CP108254.1"/>
</dbReference>
<proteinExistence type="predicted"/>
<dbReference type="GO" id="GO:0006352">
    <property type="term" value="P:DNA-templated transcription initiation"/>
    <property type="evidence" value="ECO:0007669"/>
    <property type="project" value="InterPro"/>
</dbReference>
<keyword evidence="2" id="KW-0614">Plasmid</keyword>
<dbReference type="EMBL" id="CP108254">
    <property type="protein sequence ID" value="WTU45841.1"/>
    <property type="molecule type" value="Genomic_DNA"/>
</dbReference>
<accession>A0AAU2HFX4</accession>
<protein>
    <submittedName>
        <fullName evidence="2">Uncharacterized protein</fullName>
    </submittedName>
</protein>
<gene>
    <name evidence="2" type="ORF">OHV25_40295</name>
</gene>
<evidence type="ECO:0000313" key="2">
    <source>
        <dbReference type="EMBL" id="WTU45841.1"/>
    </source>
</evidence>
<feature type="transmembrane region" description="Helical" evidence="1">
    <location>
        <begin position="302"/>
        <end position="324"/>
    </location>
</feature>
<geneLocation type="plasmid" evidence="2">
    <name>unnamed1</name>
</geneLocation>